<comment type="caution">
    <text evidence="1">The sequence shown here is derived from an EMBL/GenBank/DDBJ whole genome shotgun (WGS) entry which is preliminary data.</text>
</comment>
<name>A0A9Q3HP79_9BASI</name>
<evidence type="ECO:0000313" key="1">
    <source>
        <dbReference type="EMBL" id="MBW0512666.1"/>
    </source>
</evidence>
<sequence>MLRWQIAIQEYSGNMIIVHEFCNIHKKKDGLSRLALELTPEKTAWVPQEERHVEGICVTDIDTEFFNQVKESYKIHKNFHILCQLLIKYCKDP</sequence>
<organism evidence="1 2">
    <name type="scientific">Austropuccinia psidii MF-1</name>
    <dbReference type="NCBI Taxonomy" id="1389203"/>
    <lineage>
        <taxon>Eukaryota</taxon>
        <taxon>Fungi</taxon>
        <taxon>Dikarya</taxon>
        <taxon>Basidiomycota</taxon>
        <taxon>Pucciniomycotina</taxon>
        <taxon>Pucciniomycetes</taxon>
        <taxon>Pucciniales</taxon>
        <taxon>Sphaerophragmiaceae</taxon>
        <taxon>Austropuccinia</taxon>
    </lineage>
</organism>
<dbReference type="EMBL" id="AVOT02022929">
    <property type="protein sequence ID" value="MBW0512666.1"/>
    <property type="molecule type" value="Genomic_DNA"/>
</dbReference>
<evidence type="ECO:0000313" key="2">
    <source>
        <dbReference type="Proteomes" id="UP000765509"/>
    </source>
</evidence>
<dbReference type="Proteomes" id="UP000765509">
    <property type="component" value="Unassembled WGS sequence"/>
</dbReference>
<dbReference type="OrthoDB" id="7982113at2759"/>
<keyword evidence="2" id="KW-1185">Reference proteome</keyword>
<reference evidence="1" key="1">
    <citation type="submission" date="2021-03" db="EMBL/GenBank/DDBJ databases">
        <title>Draft genome sequence of rust myrtle Austropuccinia psidii MF-1, a brazilian biotype.</title>
        <authorList>
            <person name="Quecine M.C."/>
            <person name="Pachon D.M.R."/>
            <person name="Bonatelli M.L."/>
            <person name="Correr F.H."/>
            <person name="Franceschini L.M."/>
            <person name="Leite T.F."/>
            <person name="Margarido G.R.A."/>
            <person name="Almeida C.A."/>
            <person name="Ferrarezi J.A."/>
            <person name="Labate C.A."/>
        </authorList>
    </citation>
    <scope>NUCLEOTIDE SEQUENCE</scope>
    <source>
        <strain evidence="1">MF-1</strain>
    </source>
</reference>
<accession>A0A9Q3HP79</accession>
<dbReference type="AlphaFoldDB" id="A0A9Q3HP79"/>
<proteinExistence type="predicted"/>
<gene>
    <name evidence="1" type="ORF">O181_052381</name>
</gene>
<protein>
    <submittedName>
        <fullName evidence="1">Uncharacterized protein</fullName>
    </submittedName>
</protein>